<organism evidence="4 5">
    <name type="scientific">Arthrobacter ginsengisoli</name>
    <dbReference type="NCBI Taxonomy" id="1356565"/>
    <lineage>
        <taxon>Bacteria</taxon>
        <taxon>Bacillati</taxon>
        <taxon>Actinomycetota</taxon>
        <taxon>Actinomycetes</taxon>
        <taxon>Micrococcales</taxon>
        <taxon>Micrococcaceae</taxon>
        <taxon>Arthrobacter</taxon>
    </lineage>
</organism>
<dbReference type="Pfam" id="PF19803">
    <property type="entry name" value="DUF6286"/>
    <property type="match status" value="1"/>
</dbReference>
<dbReference type="Proteomes" id="UP001252243">
    <property type="component" value="Unassembled WGS sequence"/>
</dbReference>
<name>A0ABU1U9I4_9MICC</name>
<feature type="domain" description="DUF6286" evidence="3">
    <location>
        <begin position="115"/>
        <end position="216"/>
    </location>
</feature>
<feature type="transmembrane region" description="Helical" evidence="2">
    <location>
        <begin position="51"/>
        <end position="70"/>
    </location>
</feature>
<keyword evidence="2" id="KW-0472">Membrane</keyword>
<dbReference type="InterPro" id="IPR046253">
    <property type="entry name" value="DUF6286"/>
</dbReference>
<protein>
    <recommendedName>
        <fullName evidence="3">DUF6286 domain-containing protein</fullName>
    </recommendedName>
</protein>
<evidence type="ECO:0000313" key="5">
    <source>
        <dbReference type="Proteomes" id="UP001252243"/>
    </source>
</evidence>
<feature type="region of interest" description="Disordered" evidence="1">
    <location>
        <begin position="1"/>
        <end position="35"/>
    </location>
</feature>
<keyword evidence="5" id="KW-1185">Reference proteome</keyword>
<sequence length="224" mass="23325">MSSDTDHDASHGRHLPPAPSTGPSADGAGPAGAGARGMDEILKRETHSSRAVASIIAAVLVIVLCVYALLETAVRAIGQPPWLVDPLTAAEQVVALPNGVQPLLLGVTGAVFVMAGLFFFLNAVLPGRRARHLLPDRRAAVVVDDEVIASALARRARVAANLSQDQVMVTVSRQQVQVNVRPTSGVPLSPDAVRSAVQDELRDMHPSPTPDVRVNVSSAGVIGA</sequence>
<evidence type="ECO:0000259" key="3">
    <source>
        <dbReference type="Pfam" id="PF19803"/>
    </source>
</evidence>
<proteinExistence type="predicted"/>
<feature type="transmembrane region" description="Helical" evidence="2">
    <location>
        <begin position="103"/>
        <end position="125"/>
    </location>
</feature>
<feature type="compositionally biased region" description="Basic and acidic residues" evidence="1">
    <location>
        <begin position="1"/>
        <end position="11"/>
    </location>
</feature>
<reference evidence="4 5" key="1">
    <citation type="submission" date="2023-07" db="EMBL/GenBank/DDBJ databases">
        <title>Sorghum-associated microbial communities from plants grown in Nebraska, USA.</title>
        <authorList>
            <person name="Schachtman D."/>
        </authorList>
    </citation>
    <scope>NUCLEOTIDE SEQUENCE [LARGE SCALE GENOMIC DNA]</scope>
    <source>
        <strain evidence="4 5">BE167</strain>
    </source>
</reference>
<keyword evidence="2" id="KW-0812">Transmembrane</keyword>
<accession>A0ABU1U9I4</accession>
<evidence type="ECO:0000256" key="2">
    <source>
        <dbReference type="SAM" id="Phobius"/>
    </source>
</evidence>
<keyword evidence="2" id="KW-1133">Transmembrane helix</keyword>
<dbReference type="EMBL" id="JAVDVQ010000003">
    <property type="protein sequence ID" value="MDR7081849.1"/>
    <property type="molecule type" value="Genomic_DNA"/>
</dbReference>
<evidence type="ECO:0000256" key="1">
    <source>
        <dbReference type="SAM" id="MobiDB-lite"/>
    </source>
</evidence>
<gene>
    <name evidence="4" type="ORF">J2X01_001130</name>
</gene>
<evidence type="ECO:0000313" key="4">
    <source>
        <dbReference type="EMBL" id="MDR7081849.1"/>
    </source>
</evidence>
<comment type="caution">
    <text evidence="4">The sequence shown here is derived from an EMBL/GenBank/DDBJ whole genome shotgun (WGS) entry which is preliminary data.</text>
</comment>